<name>A0ABZ1IHH0_9PSEU</name>
<accession>A0ABZ1IHH0</accession>
<sequence>MAESDRVMPASLVEAHREPFDHRDGSGVDFEPYQEFLSEAETADWWHSWTGNPAVHGAEFRVFGQDGTGGLAAFWLVREGGLLGEQPVVFLGSEGEVGVVAGAADGYLWLLADGFGPLEAISYPQHEHEPRVDARLTEIAERWAPSARQPASEVITAARAEFPNFEETVRSQCR</sequence>
<evidence type="ECO:0000313" key="1">
    <source>
        <dbReference type="EMBL" id="WSE33221.1"/>
    </source>
</evidence>
<dbReference type="Proteomes" id="UP001330812">
    <property type="component" value="Chromosome"/>
</dbReference>
<organism evidence="1 2">
    <name type="scientific">Amycolatopsis rhabdoformis</name>
    <dbReference type="NCBI Taxonomy" id="1448059"/>
    <lineage>
        <taxon>Bacteria</taxon>
        <taxon>Bacillati</taxon>
        <taxon>Actinomycetota</taxon>
        <taxon>Actinomycetes</taxon>
        <taxon>Pseudonocardiales</taxon>
        <taxon>Pseudonocardiaceae</taxon>
        <taxon>Amycolatopsis</taxon>
    </lineage>
</organism>
<dbReference type="EMBL" id="CP142149">
    <property type="protein sequence ID" value="WSE33221.1"/>
    <property type="molecule type" value="Genomic_DNA"/>
</dbReference>
<proteinExistence type="predicted"/>
<keyword evidence="2" id="KW-1185">Reference proteome</keyword>
<reference evidence="1 2" key="1">
    <citation type="journal article" date="2015" name="Int. J. Syst. Evol. Microbiol.">
        <title>Amycolatopsis rhabdoformis sp. nov., an actinomycete isolated from a tropical forest soil.</title>
        <authorList>
            <person name="Souza W.R."/>
            <person name="Silva R.E."/>
            <person name="Goodfellow M."/>
            <person name="Busarakam K."/>
            <person name="Figueiro F.S."/>
            <person name="Ferreira D."/>
            <person name="Rodrigues-Filho E."/>
            <person name="Moraes L.A.B."/>
            <person name="Zucchi T.D."/>
        </authorList>
    </citation>
    <scope>NUCLEOTIDE SEQUENCE [LARGE SCALE GENOMIC DNA]</scope>
    <source>
        <strain evidence="1 2">NCIMB 14900</strain>
    </source>
</reference>
<protein>
    <submittedName>
        <fullName evidence="1">SMI1/KNR4 family protein</fullName>
    </submittedName>
</protein>
<evidence type="ECO:0000313" key="2">
    <source>
        <dbReference type="Proteomes" id="UP001330812"/>
    </source>
</evidence>
<gene>
    <name evidence="1" type="ORF">VSH64_14045</name>
</gene>
<dbReference type="RefSeq" id="WP_326836020.1">
    <property type="nucleotide sequence ID" value="NZ_CP142149.1"/>
</dbReference>